<evidence type="ECO:0000256" key="2">
    <source>
        <dbReference type="ARBA" id="ARBA00022737"/>
    </source>
</evidence>
<dbReference type="SUPFAM" id="SSF81606">
    <property type="entry name" value="PP2C-like"/>
    <property type="match status" value="1"/>
</dbReference>
<dbReference type="PROSITE" id="PS51450">
    <property type="entry name" value="LRR"/>
    <property type="match status" value="4"/>
</dbReference>
<keyword evidence="2" id="KW-0677">Repeat</keyword>
<dbReference type="AlphaFoldDB" id="A0A914BXS5"/>
<keyword evidence="1" id="KW-0433">Leucine-rich repeat</keyword>
<dbReference type="SMART" id="SM00332">
    <property type="entry name" value="PP2Cc"/>
    <property type="match status" value="1"/>
</dbReference>
<name>A0A914BXS5_9BILA</name>
<dbReference type="Pfam" id="PF00481">
    <property type="entry name" value="PP2C"/>
    <property type="match status" value="1"/>
</dbReference>
<protein>
    <submittedName>
        <fullName evidence="6">PPM-type phosphatase domain-containing protein</fullName>
    </submittedName>
</protein>
<dbReference type="InterPro" id="IPR003591">
    <property type="entry name" value="Leu-rich_rpt_typical-subtyp"/>
</dbReference>
<evidence type="ECO:0000313" key="6">
    <source>
        <dbReference type="WBParaSite" id="ACRNAN_Path_1244.g4851.t1"/>
    </source>
</evidence>
<dbReference type="InterPro" id="IPR001611">
    <property type="entry name" value="Leu-rich_rpt"/>
</dbReference>
<sequence>VEIAESNRGRCLRLTSNSQQICLAFDDPSELQKWTSHALQCQMVPNCDLSDKQLLFLPDQLFYVGSQRMITSLNLRRNSLMIKPANTAGSPLIGWLDDLSRFPSLRVLNLADNCLHTFPTAILQLTALMDLNLSGNRISILPANIKLLANLVVFNLSNNWLSSLPNQLADCIHINSLDVSFNRFEQIPEVLFVMKQLKNWELAGNYIRSIKIDTLNPIPLVKLDLRLNCLERPLRLTAFSLNSLTVLDLRYGGNVSELDLSNIPTIQVLNCEHLQLKILQINGINLRELNAQHNHLQQIIVMPIPMNLTIMNVSHNELEFLPEWITDLSKIVTISAHHNRLRKLPYRIMMNVTSLRYLLVGNNSLIKLPEIVENCSIEVINLENNQIEKLPKELLKSAHRLRHLNVTNNRLAELPPANSYTDLNRLQSLRLSTNLLTESVMSTIVACRRLRLLDLSYNQLRFFNDSALSSLHSLEELNLSGNRLTSLSTEIALLPNLQVLWAHSNRISSIPDLSFAKSLRVIDLSNNRLEKPQTECCISPSLKFLDLTCNPFCNSNKEFRPVSDRRAISVVDISKKCSLSNIEIGFSETTGQRSKMCIKQIRPIDTQNMTFAMIDGGSNFEIVDLVRNKLRHFLELQIHNNIEVLRRAILRTHEHLGVKGERLGASCLVLRITDRQVICASSGHISALLFRRDGEVIYLAREESVTSKQEYERIRRANAILTQDNLINGIASSGTAVGFSFLFPVVVPKPNKQVVDLTDEDEFIVIGNRALWHMLTEREIIEAVRQTNNAQQAAKKLHDLCQANEHNGNLSIIIIKFLRQERRFENEKASSVQNLSQGTVVPRPIPNSVSTLNDVSKVKPIPPARSFSEERVHDKALRHIEERLEKISEAIRKIDDDSTDATGGTSSKNIIQTEYRKPPRRTVRRIKEASHRTADSRVSLLRSGTSFSSYSSGITDSMQDLNQSNNTIPSDPEIDTPRDLATPPLPSSYCTFTAERDLSIKDNCTYSSESSSILGHEHFRRMRNQVARGLRLEPPKSGSYNNFVLNTNK</sequence>
<organism evidence="5 6">
    <name type="scientific">Acrobeloides nanus</name>
    <dbReference type="NCBI Taxonomy" id="290746"/>
    <lineage>
        <taxon>Eukaryota</taxon>
        <taxon>Metazoa</taxon>
        <taxon>Ecdysozoa</taxon>
        <taxon>Nematoda</taxon>
        <taxon>Chromadorea</taxon>
        <taxon>Rhabditida</taxon>
        <taxon>Tylenchina</taxon>
        <taxon>Cephalobomorpha</taxon>
        <taxon>Cephaloboidea</taxon>
        <taxon>Cephalobidae</taxon>
        <taxon>Acrobeloides</taxon>
    </lineage>
</organism>
<dbReference type="Gene3D" id="3.60.40.10">
    <property type="entry name" value="PPM-type phosphatase domain"/>
    <property type="match status" value="1"/>
</dbReference>
<dbReference type="InterPro" id="IPR032675">
    <property type="entry name" value="LRR_dom_sf"/>
</dbReference>
<evidence type="ECO:0000256" key="3">
    <source>
        <dbReference type="SAM" id="MobiDB-lite"/>
    </source>
</evidence>
<accession>A0A914BXS5</accession>
<dbReference type="InterPro" id="IPR001932">
    <property type="entry name" value="PPM-type_phosphatase-like_dom"/>
</dbReference>
<dbReference type="Pfam" id="PF12799">
    <property type="entry name" value="LRR_4"/>
    <property type="match status" value="1"/>
</dbReference>
<dbReference type="SUPFAM" id="SSF52058">
    <property type="entry name" value="L domain-like"/>
    <property type="match status" value="2"/>
</dbReference>
<dbReference type="Pfam" id="PF13855">
    <property type="entry name" value="LRR_8"/>
    <property type="match status" value="1"/>
</dbReference>
<dbReference type="PANTHER" id="PTHR48051">
    <property type="match status" value="1"/>
</dbReference>
<feature type="compositionally biased region" description="Polar residues" evidence="3">
    <location>
        <begin position="958"/>
        <end position="969"/>
    </location>
</feature>
<feature type="domain" description="PPM-type phosphatase" evidence="4">
    <location>
        <begin position="583"/>
        <end position="817"/>
    </location>
</feature>
<dbReference type="SMART" id="SM00369">
    <property type="entry name" value="LRR_TYP"/>
    <property type="match status" value="12"/>
</dbReference>
<keyword evidence="5" id="KW-1185">Reference proteome</keyword>
<dbReference type="PANTHER" id="PTHR48051:SF1">
    <property type="entry name" value="RAS SUPPRESSOR PROTEIN 1"/>
    <property type="match status" value="1"/>
</dbReference>
<proteinExistence type="predicted"/>
<dbReference type="GO" id="GO:0005737">
    <property type="term" value="C:cytoplasm"/>
    <property type="evidence" value="ECO:0007669"/>
    <property type="project" value="TreeGrafter"/>
</dbReference>
<dbReference type="WBParaSite" id="ACRNAN_Path_1244.g4851.t1">
    <property type="protein sequence ID" value="ACRNAN_Path_1244.g4851.t1"/>
    <property type="gene ID" value="ACRNAN_Path_1244.g4851"/>
</dbReference>
<dbReference type="InterPro" id="IPR050216">
    <property type="entry name" value="LRR_domain-containing"/>
</dbReference>
<dbReference type="InterPro" id="IPR025875">
    <property type="entry name" value="Leu-rich_rpt_4"/>
</dbReference>
<dbReference type="Gene3D" id="3.80.10.10">
    <property type="entry name" value="Ribonuclease Inhibitor"/>
    <property type="match status" value="3"/>
</dbReference>
<feature type="region of interest" description="Disordered" evidence="3">
    <location>
        <begin position="949"/>
        <end position="982"/>
    </location>
</feature>
<dbReference type="SMART" id="SM00364">
    <property type="entry name" value="LRR_BAC"/>
    <property type="match status" value="8"/>
</dbReference>
<evidence type="ECO:0000313" key="5">
    <source>
        <dbReference type="Proteomes" id="UP000887540"/>
    </source>
</evidence>
<dbReference type="InterPro" id="IPR036457">
    <property type="entry name" value="PPM-type-like_dom_sf"/>
</dbReference>
<dbReference type="Proteomes" id="UP000887540">
    <property type="component" value="Unplaced"/>
</dbReference>
<reference evidence="6" key="1">
    <citation type="submission" date="2022-11" db="UniProtKB">
        <authorList>
            <consortium name="WormBaseParasite"/>
        </authorList>
    </citation>
    <scope>IDENTIFICATION</scope>
</reference>
<dbReference type="PROSITE" id="PS51746">
    <property type="entry name" value="PPM_2"/>
    <property type="match status" value="1"/>
</dbReference>
<evidence type="ECO:0000259" key="4">
    <source>
        <dbReference type="PROSITE" id="PS51746"/>
    </source>
</evidence>
<evidence type="ECO:0000256" key="1">
    <source>
        <dbReference type="ARBA" id="ARBA00022614"/>
    </source>
</evidence>